<keyword evidence="3" id="KW-0067">ATP-binding</keyword>
<dbReference type="GO" id="GO:0005524">
    <property type="term" value="F:ATP binding"/>
    <property type="evidence" value="ECO:0007669"/>
    <property type="project" value="UniProtKB-KW"/>
</dbReference>
<dbReference type="PROSITE" id="PS50893">
    <property type="entry name" value="ABC_TRANSPORTER_2"/>
    <property type="match status" value="2"/>
</dbReference>
<dbReference type="InterPro" id="IPR027417">
    <property type="entry name" value="P-loop_NTPase"/>
</dbReference>
<dbReference type="Gene3D" id="1.20.1560.10">
    <property type="entry name" value="ABC transporter type 1, transmembrane domain"/>
    <property type="match status" value="1"/>
</dbReference>
<feature type="transmembrane region" description="Helical" evidence="7">
    <location>
        <begin position="624"/>
        <end position="651"/>
    </location>
</feature>
<dbReference type="SUPFAM" id="SSF52540">
    <property type="entry name" value="P-loop containing nucleoside triphosphate hydrolases"/>
    <property type="match status" value="2"/>
</dbReference>
<name>A0A9W8A0R0_9FUNG</name>
<dbReference type="CDD" id="cd03250">
    <property type="entry name" value="ABCC_MRP_domain1"/>
    <property type="match status" value="1"/>
</dbReference>
<dbReference type="Proteomes" id="UP001150538">
    <property type="component" value="Unassembled WGS sequence"/>
</dbReference>
<accession>A0A9W8A0R0</accession>
<gene>
    <name evidence="9" type="ORF">H4219_004134</name>
</gene>
<organism evidence="9 10">
    <name type="scientific">Mycoemilia scoparia</name>
    <dbReference type="NCBI Taxonomy" id="417184"/>
    <lineage>
        <taxon>Eukaryota</taxon>
        <taxon>Fungi</taxon>
        <taxon>Fungi incertae sedis</taxon>
        <taxon>Zoopagomycota</taxon>
        <taxon>Kickxellomycotina</taxon>
        <taxon>Kickxellomycetes</taxon>
        <taxon>Kickxellales</taxon>
        <taxon>Kickxellaceae</taxon>
        <taxon>Mycoemilia</taxon>
    </lineage>
</organism>
<dbReference type="GO" id="GO:0016887">
    <property type="term" value="F:ATP hydrolysis activity"/>
    <property type="evidence" value="ECO:0007669"/>
    <property type="project" value="InterPro"/>
</dbReference>
<feature type="domain" description="ABC transporter" evidence="8">
    <location>
        <begin position="148"/>
        <end position="398"/>
    </location>
</feature>
<dbReference type="OrthoDB" id="6500128at2759"/>
<dbReference type="PROSITE" id="PS00211">
    <property type="entry name" value="ABC_TRANSPORTER_1"/>
    <property type="match status" value="2"/>
</dbReference>
<feature type="region of interest" description="Disordered" evidence="6">
    <location>
        <begin position="1161"/>
        <end position="1196"/>
    </location>
</feature>
<dbReference type="PANTHER" id="PTHR24223:SF356">
    <property type="entry name" value="ATP-BINDING CASSETTE TRANSPORTER ABC4"/>
    <property type="match status" value="1"/>
</dbReference>
<evidence type="ECO:0000313" key="10">
    <source>
        <dbReference type="Proteomes" id="UP001150538"/>
    </source>
</evidence>
<feature type="compositionally biased region" description="Acidic residues" evidence="6">
    <location>
        <begin position="1186"/>
        <end position="1196"/>
    </location>
</feature>
<evidence type="ECO:0000256" key="7">
    <source>
        <dbReference type="SAM" id="Phobius"/>
    </source>
</evidence>
<feature type="region of interest" description="Disordered" evidence="6">
    <location>
        <begin position="857"/>
        <end position="905"/>
    </location>
</feature>
<keyword evidence="1 7" id="KW-0812">Transmembrane</keyword>
<feature type="compositionally biased region" description="Polar residues" evidence="6">
    <location>
        <begin position="1164"/>
        <end position="1179"/>
    </location>
</feature>
<evidence type="ECO:0000256" key="4">
    <source>
        <dbReference type="ARBA" id="ARBA00022989"/>
    </source>
</evidence>
<evidence type="ECO:0000256" key="5">
    <source>
        <dbReference type="ARBA" id="ARBA00023136"/>
    </source>
</evidence>
<keyword evidence="5 7" id="KW-0472">Membrane</keyword>
<evidence type="ECO:0000256" key="3">
    <source>
        <dbReference type="ARBA" id="ARBA00022840"/>
    </source>
</evidence>
<evidence type="ECO:0000313" key="9">
    <source>
        <dbReference type="EMBL" id="KAJ1915785.1"/>
    </source>
</evidence>
<dbReference type="Pfam" id="PF00005">
    <property type="entry name" value="ABC_tran"/>
    <property type="match status" value="3"/>
</dbReference>
<proteinExistence type="predicted"/>
<dbReference type="GO" id="GO:0042626">
    <property type="term" value="F:ATPase-coupled transmembrane transporter activity"/>
    <property type="evidence" value="ECO:0007669"/>
    <property type="project" value="TreeGrafter"/>
</dbReference>
<keyword evidence="2" id="KW-0547">Nucleotide-binding</keyword>
<protein>
    <recommendedName>
        <fullName evidence="8">ABC transporter domain-containing protein</fullName>
    </recommendedName>
</protein>
<dbReference type="PANTHER" id="PTHR24223">
    <property type="entry name" value="ATP-BINDING CASSETTE SUB-FAMILY C"/>
    <property type="match status" value="1"/>
</dbReference>
<comment type="caution">
    <text evidence="9">The sequence shown here is derived from an EMBL/GenBank/DDBJ whole genome shotgun (WGS) entry which is preliminary data.</text>
</comment>
<dbReference type="InterPro" id="IPR003593">
    <property type="entry name" value="AAA+_ATPase"/>
</dbReference>
<dbReference type="InterPro" id="IPR036640">
    <property type="entry name" value="ABC1_TM_sf"/>
</dbReference>
<dbReference type="SUPFAM" id="SSF90123">
    <property type="entry name" value="ABC transporter transmembrane region"/>
    <property type="match status" value="1"/>
</dbReference>
<dbReference type="InterPro" id="IPR003439">
    <property type="entry name" value="ABC_transporter-like_ATP-bd"/>
</dbReference>
<evidence type="ECO:0000256" key="6">
    <source>
        <dbReference type="SAM" id="MobiDB-lite"/>
    </source>
</evidence>
<evidence type="ECO:0000256" key="1">
    <source>
        <dbReference type="ARBA" id="ARBA00022692"/>
    </source>
</evidence>
<feature type="transmembrane region" description="Helical" evidence="7">
    <location>
        <begin position="733"/>
        <end position="754"/>
    </location>
</feature>
<reference evidence="9" key="1">
    <citation type="submission" date="2022-07" db="EMBL/GenBank/DDBJ databases">
        <title>Phylogenomic reconstructions and comparative analyses of Kickxellomycotina fungi.</title>
        <authorList>
            <person name="Reynolds N.K."/>
            <person name="Stajich J.E."/>
            <person name="Barry K."/>
            <person name="Grigoriev I.V."/>
            <person name="Crous P."/>
            <person name="Smith M.E."/>
        </authorList>
    </citation>
    <scope>NUCLEOTIDE SEQUENCE</scope>
    <source>
        <strain evidence="9">NBRC 100468</strain>
    </source>
</reference>
<keyword evidence="10" id="KW-1185">Reference proteome</keyword>
<sequence>MAFGVLVPWVSMLIDKKNKGDDGSGGGSLVVNSSSGSLFYNIDRVRETIRTLLKCQLVQWLRTRSIETNNPEMDDCFGIFGDAHFVWSLDTPPISDIPLDQTTGNLDFVKLDQMSPVFCQKLIQLNIPAPPQLTTTKGSNSNNGDINKEYADTINKPDGGFYLHNINIKIPKGKLTLITGPTGCGKTSLLLALMGEMCCIKGNIKFPFELNTNFCPTISSSNTSGAKGAWELSGVGYVAQQPWIENTTIRENILFGSAMNKRRYLQVLEACALIVDIDDMEHRDLTLVGDNGVRLSGGQKQRINLARALYSDSRVLVIDDCLSAVDILTANHILFRCISRNGSEISVGRTVVLATNHVAMCAPVADSVVVVENGTVKAQGSTKELADQGVIMLDKEGSGELGLSNNKESEKLESDVVKDVDWLIDEEDTAGNSKHTTIHSSNADKYIDNELEQNDDRASTNFIKQNFSILYKIVVLCGGIWFLVKPALLTFIESFTNKIGDYWVGLLSSSISNSAKPTAVSSSTTTLLAMGPLGFVLGKTLIEVINTLSGSLRYSFTFDSDIYETHNQTILKKIMQNLANATPGFFQETPLNLISSEAFGTAYDIFEEFQEIFDSFLESLFEGLGIVVILVVSAPGSIVHLVIILAIYYVYSLHSIRMDNVIEDIQMSIRKTSIGTSKVIYSLKTDDSARATIRGFGMTQKHIDKEIEAVEANYSFGRFNSDYREQNAVCLKIISAFSNFFITYLLVSGLISVAHSGKMSASGKEDFDSTSGGGGQGSSGFVIKQSVLLSSFIWYMITDFMQFYTLRTSLRTLSKYVELPQELPAIIPENRPPLLWPASGNIKVKNLSSSYDKRTASVIKDSSGGGGGGADDHDSSEEPNGERSRPNSPLIQENKSKTTTPTTKTAVAKETRMVLKDVSFEIKGGEKVGIVGRTGAGKSTLVLTLLRFLEPKSSTTGNADGGGTIEIDGIDVTKIGLDDLRRNMTMIPQEPSLLQGTLRHNLDPFDEFEDDDLWDALLKIGIFKTKPTDNDDNADSNKAGESVNSSSDDCDSGSSGEDSIAKKKGAGKSKWRFLLKLKPRVINDLQAKLNGIAAKAFKYRKDVNRLYKSIKSLLLVWSKIMAIKALNRAHSVAVSCLPKNLYASGFLELIKMVSPHSGLAINEKQPSPSTNVSNINNPEYVSGTDTTDDSNDEEEDENQMFIDELEDQNTLKSLNTRINAGGKNLSLGQRQMITLARAMVRKSKILIMDEATASLDFETDKHIQKFLRSEAFSQTTMLCIAHRLQTIIDYDKVMVIDRGRVAEFDQPYKLLQNTESKFYEMCFKSGQFGMLYSMAEKKFKKSTVSNVLVN</sequence>
<dbReference type="Gene3D" id="3.40.50.300">
    <property type="entry name" value="P-loop containing nucleotide triphosphate hydrolases"/>
    <property type="match status" value="3"/>
</dbReference>
<keyword evidence="4 7" id="KW-1133">Transmembrane helix</keyword>
<evidence type="ECO:0000259" key="8">
    <source>
        <dbReference type="PROSITE" id="PS50893"/>
    </source>
</evidence>
<feature type="region of interest" description="Disordered" evidence="6">
    <location>
        <begin position="1029"/>
        <end position="1063"/>
    </location>
</feature>
<dbReference type="InterPro" id="IPR017871">
    <property type="entry name" value="ABC_transporter-like_CS"/>
</dbReference>
<dbReference type="GO" id="GO:0016020">
    <property type="term" value="C:membrane"/>
    <property type="evidence" value="ECO:0007669"/>
    <property type="project" value="InterPro"/>
</dbReference>
<dbReference type="SMART" id="SM00382">
    <property type="entry name" value="AAA"/>
    <property type="match status" value="2"/>
</dbReference>
<evidence type="ECO:0000256" key="2">
    <source>
        <dbReference type="ARBA" id="ARBA00022741"/>
    </source>
</evidence>
<dbReference type="EMBL" id="JANBPU010000130">
    <property type="protein sequence ID" value="KAJ1915785.1"/>
    <property type="molecule type" value="Genomic_DNA"/>
</dbReference>
<feature type="domain" description="ABC transporter" evidence="8">
    <location>
        <begin position="890"/>
        <end position="1323"/>
    </location>
</feature>
<dbReference type="InterPro" id="IPR050173">
    <property type="entry name" value="ABC_transporter_C-like"/>
</dbReference>